<dbReference type="EMBL" id="VEPZ02001016">
    <property type="protein sequence ID" value="KAE8701724.1"/>
    <property type="molecule type" value="Genomic_DNA"/>
</dbReference>
<comment type="caution">
    <text evidence="1">The sequence shown here is derived from an EMBL/GenBank/DDBJ whole genome shotgun (WGS) entry which is preliminary data.</text>
</comment>
<evidence type="ECO:0000313" key="1">
    <source>
        <dbReference type="EMBL" id="KAE8701724.1"/>
    </source>
</evidence>
<evidence type="ECO:0000313" key="2">
    <source>
        <dbReference type="Proteomes" id="UP000436088"/>
    </source>
</evidence>
<gene>
    <name evidence="1" type="ORF">F3Y22_tig00110511pilonHSYRG00130</name>
</gene>
<reference evidence="1" key="1">
    <citation type="submission" date="2019-09" db="EMBL/GenBank/DDBJ databases">
        <title>Draft genome information of white flower Hibiscus syriacus.</title>
        <authorList>
            <person name="Kim Y.-M."/>
        </authorList>
    </citation>
    <scope>NUCLEOTIDE SEQUENCE [LARGE SCALE GENOMIC DNA]</scope>
    <source>
        <strain evidence="1">YM2019G1</strain>
    </source>
</reference>
<name>A0A6A3AB66_HIBSY</name>
<accession>A0A6A3AB66</accession>
<sequence>MQFSRLDFNFTTNDIQFKAQIHREGAIHNFNLTAKDINLKAIQFTRLDFNFRTKDIQFKAQLHNEGATYDFDFTTNNIVPKKLTQLHEEGVIYNTTMKNQFHTKVFESNFSFTAKYIGLEDDSGVTFQCFESGFNFTMKDIVLRIFQFKAQLHNEGATHNFNFMKKDIVPNGSIQFNNK</sequence>
<protein>
    <submittedName>
        <fullName evidence="1">Uncharacterized protein</fullName>
    </submittedName>
</protein>
<keyword evidence="2" id="KW-1185">Reference proteome</keyword>
<proteinExistence type="predicted"/>
<dbReference type="AlphaFoldDB" id="A0A6A3AB66"/>
<organism evidence="1 2">
    <name type="scientific">Hibiscus syriacus</name>
    <name type="common">Rose of Sharon</name>
    <dbReference type="NCBI Taxonomy" id="106335"/>
    <lineage>
        <taxon>Eukaryota</taxon>
        <taxon>Viridiplantae</taxon>
        <taxon>Streptophyta</taxon>
        <taxon>Embryophyta</taxon>
        <taxon>Tracheophyta</taxon>
        <taxon>Spermatophyta</taxon>
        <taxon>Magnoliopsida</taxon>
        <taxon>eudicotyledons</taxon>
        <taxon>Gunneridae</taxon>
        <taxon>Pentapetalae</taxon>
        <taxon>rosids</taxon>
        <taxon>malvids</taxon>
        <taxon>Malvales</taxon>
        <taxon>Malvaceae</taxon>
        <taxon>Malvoideae</taxon>
        <taxon>Hibiscus</taxon>
    </lineage>
</organism>
<dbReference type="Proteomes" id="UP000436088">
    <property type="component" value="Unassembled WGS sequence"/>
</dbReference>